<dbReference type="EMBL" id="HBUF01574172">
    <property type="protein sequence ID" value="CAG6767690.1"/>
    <property type="molecule type" value="Transcribed_RNA"/>
</dbReference>
<name>A0A8D8RM82_9HEMI</name>
<reference evidence="2" key="1">
    <citation type="submission" date="2021-05" db="EMBL/GenBank/DDBJ databases">
        <authorList>
            <person name="Alioto T."/>
            <person name="Alioto T."/>
            <person name="Gomez Garrido J."/>
        </authorList>
    </citation>
    <scope>NUCLEOTIDE SEQUENCE</scope>
</reference>
<dbReference type="EMBL" id="HBUF01574171">
    <property type="protein sequence ID" value="CAG6767687.1"/>
    <property type="molecule type" value="Transcribed_RNA"/>
</dbReference>
<evidence type="ECO:0000313" key="2">
    <source>
        <dbReference type="EMBL" id="CAG6654023.1"/>
    </source>
</evidence>
<dbReference type="PANTHER" id="PTHR36159">
    <property type="entry name" value="PROTEIN CBG23766"/>
    <property type="match status" value="1"/>
</dbReference>
<proteinExistence type="predicted"/>
<feature type="domain" description="Double jelly roll-like" evidence="1">
    <location>
        <begin position="79"/>
        <end position="393"/>
    </location>
</feature>
<dbReference type="AlphaFoldDB" id="A0A8D8RM82"/>
<organism evidence="2">
    <name type="scientific">Cacopsylla melanoneura</name>
    <dbReference type="NCBI Taxonomy" id="428564"/>
    <lineage>
        <taxon>Eukaryota</taxon>
        <taxon>Metazoa</taxon>
        <taxon>Ecdysozoa</taxon>
        <taxon>Arthropoda</taxon>
        <taxon>Hexapoda</taxon>
        <taxon>Insecta</taxon>
        <taxon>Pterygota</taxon>
        <taxon>Neoptera</taxon>
        <taxon>Paraneoptera</taxon>
        <taxon>Hemiptera</taxon>
        <taxon>Sternorrhyncha</taxon>
        <taxon>Psylloidea</taxon>
        <taxon>Psyllidae</taxon>
        <taxon>Psyllinae</taxon>
        <taxon>Cacopsylla</taxon>
    </lineage>
</organism>
<sequence>MSVSNILNINNGVDYDENITRYDVHNYSPATSLSLDAADNIIISVNQESSYLLISESGIYIEGKITKGDGTGLPAGTEVTLVNNALCFLFSEIRLEMNNVEIDSCKEVGITSSLKAYASYSQNELKRFETTGWNKTIALGEGFTFSGYIPLKFILGFAENYEKIILNQRMDLILMRSKKPKDALKGAATLDTKIQLTKILWKVPHIQVSDPIRLQLLSQYRKNIPVTMSFRKWNLNYYPNIPAVKESSWTVRSTTAVERPRYIILGFQTSRDNDFTKDPSEFDHCDLKNLKVFLNSESYPYEALNLDMGGKKYVPLYLMYCAFQESYYGKLSEPFLAYNEFLSKAPIVVIDCSKSYELWKHSSSVDIRVEYELKNNAPNDTDLFALIIHDSVVRLQPLTNSIQKVM</sequence>
<dbReference type="EMBL" id="HBUF01574173">
    <property type="protein sequence ID" value="CAG6767693.1"/>
    <property type="molecule type" value="Transcribed_RNA"/>
</dbReference>
<accession>A0A8D8RM82</accession>
<evidence type="ECO:0000259" key="1">
    <source>
        <dbReference type="Pfam" id="PF21738"/>
    </source>
</evidence>
<dbReference type="InterPro" id="IPR049512">
    <property type="entry name" value="DJR-like_dom"/>
</dbReference>
<dbReference type="EMBL" id="HBUF01176085">
    <property type="protein sequence ID" value="CAG6654023.1"/>
    <property type="molecule type" value="Transcribed_RNA"/>
</dbReference>
<protein>
    <recommendedName>
        <fullName evidence="1">Double jelly roll-like domain-containing protein</fullName>
    </recommendedName>
</protein>
<dbReference type="EMBL" id="HBUF01176083">
    <property type="protein sequence ID" value="CAG6654021.1"/>
    <property type="molecule type" value="Transcribed_RNA"/>
</dbReference>
<dbReference type="Pfam" id="PF21738">
    <property type="entry name" value="DJR-like_dom"/>
    <property type="match status" value="1"/>
</dbReference>
<dbReference type="EMBL" id="HBUF01176084">
    <property type="protein sequence ID" value="CAG6654022.1"/>
    <property type="molecule type" value="Transcribed_RNA"/>
</dbReference>
<dbReference type="PANTHER" id="PTHR36159:SF1">
    <property type="entry name" value="RETROVIRUS-RELATED POL POLYPROTEIN FROM TRANSPOSON 412-LIKE PROTEIN"/>
    <property type="match status" value="1"/>
</dbReference>